<protein>
    <submittedName>
        <fullName evidence="1">Uncharacterized protein</fullName>
    </submittedName>
</protein>
<evidence type="ECO:0000313" key="1">
    <source>
        <dbReference type="EMBL" id="JAH43040.1"/>
    </source>
</evidence>
<dbReference type="EMBL" id="GBXM01065537">
    <property type="protein sequence ID" value="JAH43040.1"/>
    <property type="molecule type" value="Transcribed_RNA"/>
</dbReference>
<dbReference type="AlphaFoldDB" id="A0A0E9SQU4"/>
<reference evidence="1" key="1">
    <citation type="submission" date="2014-11" db="EMBL/GenBank/DDBJ databases">
        <authorList>
            <person name="Amaro Gonzalez C."/>
        </authorList>
    </citation>
    <scope>NUCLEOTIDE SEQUENCE</scope>
</reference>
<reference evidence="1" key="2">
    <citation type="journal article" date="2015" name="Fish Shellfish Immunol.">
        <title>Early steps in the European eel (Anguilla anguilla)-Vibrio vulnificus interaction in the gills: Role of the RtxA13 toxin.</title>
        <authorList>
            <person name="Callol A."/>
            <person name="Pajuelo D."/>
            <person name="Ebbesson L."/>
            <person name="Teles M."/>
            <person name="MacKenzie S."/>
            <person name="Amaro C."/>
        </authorList>
    </citation>
    <scope>NUCLEOTIDE SEQUENCE</scope>
</reference>
<proteinExistence type="predicted"/>
<sequence length="24" mass="2747">MEIKVGINFSDPSFIFIVSEVVFE</sequence>
<accession>A0A0E9SQU4</accession>
<name>A0A0E9SQU4_ANGAN</name>
<organism evidence="1">
    <name type="scientific">Anguilla anguilla</name>
    <name type="common">European freshwater eel</name>
    <name type="synonym">Muraena anguilla</name>
    <dbReference type="NCBI Taxonomy" id="7936"/>
    <lineage>
        <taxon>Eukaryota</taxon>
        <taxon>Metazoa</taxon>
        <taxon>Chordata</taxon>
        <taxon>Craniata</taxon>
        <taxon>Vertebrata</taxon>
        <taxon>Euteleostomi</taxon>
        <taxon>Actinopterygii</taxon>
        <taxon>Neopterygii</taxon>
        <taxon>Teleostei</taxon>
        <taxon>Anguilliformes</taxon>
        <taxon>Anguillidae</taxon>
        <taxon>Anguilla</taxon>
    </lineage>
</organism>